<organism evidence="7 8">
    <name type="scientific">Aeriscardovia aeriphila</name>
    <dbReference type="NCBI Taxonomy" id="218139"/>
    <lineage>
        <taxon>Bacteria</taxon>
        <taxon>Bacillati</taxon>
        <taxon>Actinomycetota</taxon>
        <taxon>Actinomycetes</taxon>
        <taxon>Bifidobacteriales</taxon>
        <taxon>Bifidobacteriaceae</taxon>
        <taxon>Aeriscardovia</taxon>
    </lineage>
</organism>
<reference evidence="7 8" key="1">
    <citation type="journal article" date="2017" name="BMC Genomics">
        <title>Comparative genomic and phylogenomic analyses of the Bifidobacteriaceae family.</title>
        <authorList>
            <person name="Lugli G.A."/>
            <person name="Milani C."/>
            <person name="Turroni F."/>
            <person name="Duranti S."/>
            <person name="Mancabelli L."/>
            <person name="Mangifesta M."/>
            <person name="Ferrario C."/>
            <person name="Modesto M."/>
            <person name="Mattarelli P."/>
            <person name="Jiri K."/>
            <person name="van Sinderen D."/>
            <person name="Ventura M."/>
        </authorList>
    </citation>
    <scope>NUCLEOTIDE SEQUENCE [LARGE SCALE GENOMIC DNA]</scope>
    <source>
        <strain evidence="7 8">LMG 21773</strain>
    </source>
</reference>
<dbReference type="AlphaFoldDB" id="A0A261FCW7"/>
<dbReference type="Pfam" id="PF00440">
    <property type="entry name" value="TetR_N"/>
    <property type="match status" value="1"/>
</dbReference>
<dbReference type="PROSITE" id="PS50977">
    <property type="entry name" value="HTH_TETR_2"/>
    <property type="match status" value="1"/>
</dbReference>
<dbReference type="EMBL" id="MWWU01000001">
    <property type="protein sequence ID" value="OZG56885.1"/>
    <property type="molecule type" value="Genomic_DNA"/>
</dbReference>
<proteinExistence type="predicted"/>
<keyword evidence="8" id="KW-1185">Reference proteome</keyword>
<sequence length="245" mass="27927">MQANAKFRREEPETRMRQIYEAAERIIARDGYSQLSAQTVAGEVGITRPLVYHYFASMNEIAEGVIERRVNRSIEDLGKIYRVPQSSSIRESLEKGVRALEIISQNGEIFGEPTMKKYAQRSSSESERVANEQTATHSPKGDEVAGEKRLSKKRSDNLERQDGNAELLLRYVSQVSDVVAPRLQEIMVRDIQAQHRLRIHHLDATFRIAMTGIVLGQITGRLVSRTQCEEILAQILHVENYMSTW</sequence>
<comment type="caution">
    <text evidence="7">The sequence shown here is derived from an EMBL/GenBank/DDBJ whole genome shotgun (WGS) entry which is preliminary data.</text>
</comment>
<keyword evidence="2 4" id="KW-0238">DNA-binding</keyword>
<accession>A0A261FCW7</accession>
<keyword evidence="3" id="KW-0804">Transcription</keyword>
<evidence type="ECO:0000256" key="3">
    <source>
        <dbReference type="ARBA" id="ARBA00023163"/>
    </source>
</evidence>
<evidence type="ECO:0000256" key="2">
    <source>
        <dbReference type="ARBA" id="ARBA00023125"/>
    </source>
</evidence>
<dbReference type="PRINTS" id="PR00455">
    <property type="entry name" value="HTHTETR"/>
</dbReference>
<dbReference type="Proteomes" id="UP000228976">
    <property type="component" value="Unassembled WGS sequence"/>
</dbReference>
<dbReference type="Gene3D" id="1.10.357.10">
    <property type="entry name" value="Tetracycline Repressor, domain 2"/>
    <property type="match status" value="1"/>
</dbReference>
<feature type="compositionally biased region" description="Basic and acidic residues" evidence="5">
    <location>
        <begin position="139"/>
        <end position="157"/>
    </location>
</feature>
<evidence type="ECO:0000313" key="7">
    <source>
        <dbReference type="EMBL" id="OZG56885.1"/>
    </source>
</evidence>
<keyword evidence="1" id="KW-0805">Transcription regulation</keyword>
<name>A0A261FCW7_9BIFI</name>
<gene>
    <name evidence="7" type="ORF">AEAE_0194</name>
</gene>
<feature type="domain" description="HTH tetR-type" evidence="6">
    <location>
        <begin position="13"/>
        <end position="73"/>
    </location>
</feature>
<evidence type="ECO:0000256" key="1">
    <source>
        <dbReference type="ARBA" id="ARBA00023015"/>
    </source>
</evidence>
<evidence type="ECO:0000313" key="8">
    <source>
        <dbReference type="Proteomes" id="UP000228976"/>
    </source>
</evidence>
<dbReference type="PANTHER" id="PTHR30055">
    <property type="entry name" value="HTH-TYPE TRANSCRIPTIONAL REGULATOR RUTR"/>
    <property type="match status" value="1"/>
</dbReference>
<feature type="DNA-binding region" description="H-T-H motif" evidence="4">
    <location>
        <begin position="36"/>
        <end position="55"/>
    </location>
</feature>
<dbReference type="GO" id="GO:0003700">
    <property type="term" value="F:DNA-binding transcription factor activity"/>
    <property type="evidence" value="ECO:0007669"/>
    <property type="project" value="TreeGrafter"/>
</dbReference>
<protein>
    <submittedName>
        <fullName evidence="7">AcrR family transcriptional regulator</fullName>
    </submittedName>
</protein>
<dbReference type="SUPFAM" id="SSF46689">
    <property type="entry name" value="Homeodomain-like"/>
    <property type="match status" value="1"/>
</dbReference>
<evidence type="ECO:0000256" key="5">
    <source>
        <dbReference type="SAM" id="MobiDB-lite"/>
    </source>
</evidence>
<dbReference type="InterPro" id="IPR050109">
    <property type="entry name" value="HTH-type_TetR-like_transc_reg"/>
</dbReference>
<evidence type="ECO:0000259" key="6">
    <source>
        <dbReference type="PROSITE" id="PS50977"/>
    </source>
</evidence>
<dbReference type="PROSITE" id="PS01081">
    <property type="entry name" value="HTH_TETR_1"/>
    <property type="match status" value="1"/>
</dbReference>
<evidence type="ECO:0000256" key="4">
    <source>
        <dbReference type="PROSITE-ProRule" id="PRU00335"/>
    </source>
</evidence>
<dbReference type="GO" id="GO:0000976">
    <property type="term" value="F:transcription cis-regulatory region binding"/>
    <property type="evidence" value="ECO:0007669"/>
    <property type="project" value="TreeGrafter"/>
</dbReference>
<feature type="region of interest" description="Disordered" evidence="5">
    <location>
        <begin position="120"/>
        <end position="157"/>
    </location>
</feature>
<dbReference type="InterPro" id="IPR001647">
    <property type="entry name" value="HTH_TetR"/>
</dbReference>
<dbReference type="InterPro" id="IPR009057">
    <property type="entry name" value="Homeodomain-like_sf"/>
</dbReference>
<dbReference type="InterPro" id="IPR023772">
    <property type="entry name" value="DNA-bd_HTH_TetR-type_CS"/>
</dbReference>
<dbReference type="PANTHER" id="PTHR30055:SF234">
    <property type="entry name" value="HTH-TYPE TRANSCRIPTIONAL REGULATOR BETI"/>
    <property type="match status" value="1"/>
</dbReference>